<dbReference type="PANTHER" id="PTHR47966:SF51">
    <property type="entry name" value="BETA-SITE APP-CLEAVING ENZYME, ISOFORM A-RELATED"/>
    <property type="match status" value="1"/>
</dbReference>
<organism evidence="7 8">
    <name type="scientific">Prorocentrum cordatum</name>
    <dbReference type="NCBI Taxonomy" id="2364126"/>
    <lineage>
        <taxon>Eukaryota</taxon>
        <taxon>Sar</taxon>
        <taxon>Alveolata</taxon>
        <taxon>Dinophyceae</taxon>
        <taxon>Prorocentrales</taxon>
        <taxon>Prorocentraceae</taxon>
        <taxon>Prorocentrum</taxon>
    </lineage>
</organism>
<comment type="similarity">
    <text evidence="1">Belongs to the peptidase A1 family.</text>
</comment>
<dbReference type="CDD" id="cd05471">
    <property type="entry name" value="pepsin_like"/>
    <property type="match status" value="1"/>
</dbReference>
<sequence>MPFAAAEHLAGWLGGATVFAELPGHGHELDSQAAHAGAAGTGGVAGEAELRELSGGAVRVDLLNNNNSQYYGDFAVGSPKQRFTAIFDTGSAVTWLPGAKCNGITCQEHHRFDSAGSRSFEGPLDGKTAASGGSSGSIHYGTGEVRYEGGTDTLTFCDSHDNPGCHAADGSTLTVRGQPFGMSTHQTTYPFRATGSAF</sequence>
<keyword evidence="8" id="KW-1185">Reference proteome</keyword>
<keyword evidence="4" id="KW-0378">Hydrolase</keyword>
<comment type="caution">
    <text evidence="7">The sequence shown here is derived from an EMBL/GenBank/DDBJ whole genome shotgun (WGS) entry which is preliminary data.</text>
</comment>
<proteinExistence type="inferred from homology"/>
<feature type="region of interest" description="Disordered" evidence="5">
    <location>
        <begin position="116"/>
        <end position="142"/>
    </location>
</feature>
<feature type="domain" description="Peptidase A1" evidence="6">
    <location>
        <begin position="70"/>
        <end position="198"/>
    </location>
</feature>
<name>A0ABN9UUE2_9DINO</name>
<dbReference type="InterPro" id="IPR001969">
    <property type="entry name" value="Aspartic_peptidase_AS"/>
</dbReference>
<reference evidence="7" key="1">
    <citation type="submission" date="2023-10" db="EMBL/GenBank/DDBJ databases">
        <authorList>
            <person name="Chen Y."/>
            <person name="Shah S."/>
            <person name="Dougan E. K."/>
            <person name="Thang M."/>
            <person name="Chan C."/>
        </authorList>
    </citation>
    <scope>NUCLEOTIDE SEQUENCE [LARGE SCALE GENOMIC DNA]</scope>
</reference>
<dbReference type="PROSITE" id="PS00141">
    <property type="entry name" value="ASP_PROTEASE"/>
    <property type="match status" value="1"/>
</dbReference>
<dbReference type="Proteomes" id="UP001189429">
    <property type="component" value="Unassembled WGS sequence"/>
</dbReference>
<dbReference type="PANTHER" id="PTHR47966">
    <property type="entry name" value="BETA-SITE APP-CLEAVING ENZYME, ISOFORM A-RELATED"/>
    <property type="match status" value="1"/>
</dbReference>
<keyword evidence="2" id="KW-0645">Protease</keyword>
<dbReference type="Gene3D" id="2.40.70.10">
    <property type="entry name" value="Acid Proteases"/>
    <property type="match status" value="1"/>
</dbReference>
<dbReference type="InterPro" id="IPR001461">
    <property type="entry name" value="Aspartic_peptidase_A1"/>
</dbReference>
<evidence type="ECO:0000256" key="3">
    <source>
        <dbReference type="ARBA" id="ARBA00022750"/>
    </source>
</evidence>
<evidence type="ECO:0000313" key="7">
    <source>
        <dbReference type="EMBL" id="CAK0863714.1"/>
    </source>
</evidence>
<evidence type="ECO:0000256" key="2">
    <source>
        <dbReference type="ARBA" id="ARBA00022670"/>
    </source>
</evidence>
<dbReference type="InterPro" id="IPR021109">
    <property type="entry name" value="Peptidase_aspartic_dom_sf"/>
</dbReference>
<protein>
    <recommendedName>
        <fullName evidence="6">Peptidase A1 domain-containing protein</fullName>
    </recommendedName>
</protein>
<evidence type="ECO:0000313" key="8">
    <source>
        <dbReference type="Proteomes" id="UP001189429"/>
    </source>
</evidence>
<dbReference type="EMBL" id="CAUYUJ010016289">
    <property type="protein sequence ID" value="CAK0863714.1"/>
    <property type="molecule type" value="Genomic_DNA"/>
</dbReference>
<evidence type="ECO:0000256" key="1">
    <source>
        <dbReference type="ARBA" id="ARBA00007447"/>
    </source>
</evidence>
<evidence type="ECO:0000259" key="6">
    <source>
        <dbReference type="PROSITE" id="PS51767"/>
    </source>
</evidence>
<gene>
    <name evidence="7" type="ORF">PCOR1329_LOCUS51793</name>
</gene>
<accession>A0ABN9UUE2</accession>
<dbReference type="SUPFAM" id="SSF50630">
    <property type="entry name" value="Acid proteases"/>
    <property type="match status" value="1"/>
</dbReference>
<dbReference type="InterPro" id="IPR033121">
    <property type="entry name" value="PEPTIDASE_A1"/>
</dbReference>
<keyword evidence="3" id="KW-0064">Aspartyl protease</keyword>
<dbReference type="InterPro" id="IPR034164">
    <property type="entry name" value="Pepsin-like_dom"/>
</dbReference>
<dbReference type="PROSITE" id="PS51767">
    <property type="entry name" value="PEPTIDASE_A1"/>
    <property type="match status" value="1"/>
</dbReference>
<evidence type="ECO:0000256" key="5">
    <source>
        <dbReference type="SAM" id="MobiDB-lite"/>
    </source>
</evidence>
<dbReference type="Pfam" id="PF00026">
    <property type="entry name" value="Asp"/>
    <property type="match status" value="1"/>
</dbReference>
<evidence type="ECO:0000256" key="4">
    <source>
        <dbReference type="ARBA" id="ARBA00022801"/>
    </source>
</evidence>